<dbReference type="Gene3D" id="1.20.1280.50">
    <property type="match status" value="1"/>
</dbReference>
<evidence type="ECO:0000313" key="3">
    <source>
        <dbReference type="Proteomes" id="UP000070168"/>
    </source>
</evidence>
<organism evidence="2 3">
    <name type="scientific">Penicillium patulum</name>
    <name type="common">Penicillium griseofulvum</name>
    <dbReference type="NCBI Taxonomy" id="5078"/>
    <lineage>
        <taxon>Eukaryota</taxon>
        <taxon>Fungi</taxon>
        <taxon>Dikarya</taxon>
        <taxon>Ascomycota</taxon>
        <taxon>Pezizomycotina</taxon>
        <taxon>Eurotiomycetes</taxon>
        <taxon>Eurotiomycetidae</taxon>
        <taxon>Eurotiales</taxon>
        <taxon>Aspergillaceae</taxon>
        <taxon>Penicillium</taxon>
    </lineage>
</organism>
<sequence>MVRSLIHLPDEILHSILCYSTPQSCAAVEQTNSRFRNVTNERLLWRNHCQSHYKFWDGRHDLPRKLACPVNSTDWKALFVFKYQVDRSVTQLLGSILGSQIGRIEKFRLVINMGYDAKDTLLRYSLIESGEDYLARRVPCANYKRYYAHALLTCLHRSIAIPEWAKLKRGEPVSLDRALACFDLFIPESGTGDLNEIRESLGKVLDRFLVSHPDLSIFTPREKALAVASWLGLNGLTGINPEREYHSLEHNFLGLALKGSEHNSLPLVSAAIYCFVAQGVGLNARPCGFPFHVHVIITPPLGSDMNGNALGGIEPGEPLYLDPFRGARETPVSTLRSQLTFLGMSDVDQTATLGEASTSGVILRCGKNILNSIRVEPQNPTLRATSIDVVSAKYAALWSVMLLSGDSRPMDLRHQLPWLMELFATDFPSDIFLVEQYIAPLFHGLFEHEHILESLHVMRAVDEIPKQVRRRTGGNANIRYKVGQVFRHRRYHYEAIITGWDSECGAGEQWMRRMGIDRLDAGRHQSFYHVLVADRSVRYVAEENIGIILPRFTELPSSLTAIAGKHFKRWDEGKRMFVSNMKDEYPDD</sequence>
<dbReference type="PANTHER" id="PTHR31350:SF27">
    <property type="entry name" value="HEMIMETHYLATED DNA-BINDING DOMAIN-CONTAINING PROTEIN"/>
    <property type="match status" value="1"/>
</dbReference>
<dbReference type="OrthoDB" id="28868at2759"/>
<protein>
    <recommendedName>
        <fullName evidence="1">F-box domain-containing protein</fullName>
    </recommendedName>
</protein>
<dbReference type="Pfam" id="PF08755">
    <property type="entry name" value="YccV-like"/>
    <property type="match status" value="1"/>
</dbReference>
<dbReference type="SUPFAM" id="SSF81383">
    <property type="entry name" value="F-box domain"/>
    <property type="match status" value="1"/>
</dbReference>
<dbReference type="Proteomes" id="UP000070168">
    <property type="component" value="Unassembled WGS sequence"/>
</dbReference>
<dbReference type="Pfam" id="PF13369">
    <property type="entry name" value="Transglut_core2"/>
    <property type="match status" value="1"/>
</dbReference>
<dbReference type="SUPFAM" id="SSF141255">
    <property type="entry name" value="YccV-like"/>
    <property type="match status" value="1"/>
</dbReference>
<evidence type="ECO:0000313" key="2">
    <source>
        <dbReference type="EMBL" id="KXG49420.1"/>
    </source>
</evidence>
<dbReference type="RefSeq" id="XP_040647956.1">
    <property type="nucleotide sequence ID" value="XM_040792243.1"/>
</dbReference>
<dbReference type="OMA" id="LLWRHHC"/>
<dbReference type="Pfam" id="PF12937">
    <property type="entry name" value="F-box-like"/>
    <property type="match status" value="1"/>
</dbReference>
<dbReference type="AlphaFoldDB" id="A0A135LKI6"/>
<name>A0A135LKI6_PENPA</name>
<feature type="domain" description="F-box" evidence="1">
    <location>
        <begin position="2"/>
        <end position="48"/>
    </location>
</feature>
<dbReference type="SMART" id="SM00992">
    <property type="entry name" value="YccV-like"/>
    <property type="match status" value="1"/>
</dbReference>
<evidence type="ECO:0000259" key="1">
    <source>
        <dbReference type="PROSITE" id="PS50181"/>
    </source>
</evidence>
<dbReference type="STRING" id="5078.A0A135LKI6"/>
<dbReference type="InterPro" id="IPR032698">
    <property type="entry name" value="SirB1_N"/>
</dbReference>
<dbReference type="Gene3D" id="2.30.30.390">
    <property type="entry name" value="Hemimethylated DNA-binding domain"/>
    <property type="match status" value="1"/>
</dbReference>
<dbReference type="NCBIfam" id="TIGR02097">
    <property type="entry name" value="yccV"/>
    <property type="match status" value="1"/>
</dbReference>
<reference evidence="2 3" key="1">
    <citation type="journal article" date="2016" name="BMC Genomics">
        <title>Genome sequencing and secondary metabolism of the postharvest pathogen Penicillium griseofulvum.</title>
        <authorList>
            <person name="Banani H."/>
            <person name="Marcet-Houben M."/>
            <person name="Ballester A.R."/>
            <person name="Abbruscato P."/>
            <person name="Gonzalez-Candelas L."/>
            <person name="Gabaldon T."/>
            <person name="Spadaro D."/>
        </authorList>
    </citation>
    <scope>NUCLEOTIDE SEQUENCE [LARGE SCALE GENOMIC DNA]</scope>
    <source>
        <strain evidence="2 3">PG3</strain>
    </source>
</reference>
<dbReference type="InterPro" id="IPR011722">
    <property type="entry name" value="Hemimethylated_DNA-bd_dom"/>
</dbReference>
<dbReference type="InterPro" id="IPR036047">
    <property type="entry name" value="F-box-like_dom_sf"/>
</dbReference>
<dbReference type="GeneID" id="63707543"/>
<gene>
    <name evidence="2" type="ORF">PGRI_045300</name>
</gene>
<accession>A0A135LKI6</accession>
<dbReference type="GO" id="GO:0003677">
    <property type="term" value="F:DNA binding"/>
    <property type="evidence" value="ECO:0007669"/>
    <property type="project" value="InterPro"/>
</dbReference>
<comment type="caution">
    <text evidence="2">The sequence shown here is derived from an EMBL/GenBank/DDBJ whole genome shotgun (WGS) entry which is preliminary data.</text>
</comment>
<dbReference type="EMBL" id="LHQR01000063">
    <property type="protein sequence ID" value="KXG49420.1"/>
    <property type="molecule type" value="Genomic_DNA"/>
</dbReference>
<dbReference type="InterPro" id="IPR001810">
    <property type="entry name" value="F-box_dom"/>
</dbReference>
<keyword evidence="3" id="KW-1185">Reference proteome</keyword>
<proteinExistence type="predicted"/>
<dbReference type="PANTHER" id="PTHR31350">
    <property type="entry name" value="SI:DKEY-261L7.2"/>
    <property type="match status" value="1"/>
</dbReference>
<dbReference type="PROSITE" id="PS50181">
    <property type="entry name" value="FBOX"/>
    <property type="match status" value="1"/>
</dbReference>
<dbReference type="InterPro" id="IPR036623">
    <property type="entry name" value="Hemimethylated_DNA-bd_sf"/>
</dbReference>